<protein>
    <submittedName>
        <fullName evidence="9">Iron complex transport system permease protein</fullName>
    </submittedName>
</protein>
<proteinExistence type="inferred from homology"/>
<dbReference type="Pfam" id="PF01032">
    <property type="entry name" value="FecCD"/>
    <property type="match status" value="1"/>
</dbReference>
<dbReference type="GO" id="GO:0005886">
    <property type="term" value="C:plasma membrane"/>
    <property type="evidence" value="ECO:0007669"/>
    <property type="project" value="UniProtKB-SubCell"/>
</dbReference>
<evidence type="ECO:0000256" key="6">
    <source>
        <dbReference type="ARBA" id="ARBA00022989"/>
    </source>
</evidence>
<evidence type="ECO:0000256" key="3">
    <source>
        <dbReference type="ARBA" id="ARBA00022448"/>
    </source>
</evidence>
<dbReference type="InterPro" id="IPR037294">
    <property type="entry name" value="ABC_BtuC-like"/>
</dbReference>
<organism evidence="9 10">
    <name type="scientific">Enterocloster lavalensis</name>
    <dbReference type="NCBI Taxonomy" id="460384"/>
    <lineage>
        <taxon>Bacteria</taxon>
        <taxon>Bacillati</taxon>
        <taxon>Bacillota</taxon>
        <taxon>Clostridia</taxon>
        <taxon>Lachnospirales</taxon>
        <taxon>Lachnospiraceae</taxon>
        <taxon>Enterocloster</taxon>
    </lineage>
</organism>
<dbReference type="Gene3D" id="1.10.3470.10">
    <property type="entry name" value="ABC transporter involved in vitamin B12 uptake, BtuC"/>
    <property type="match status" value="1"/>
</dbReference>
<keyword evidence="4" id="KW-1003">Cell membrane</keyword>
<dbReference type="RefSeq" id="WP_092368515.1">
    <property type="nucleotide sequence ID" value="NZ_CAJJSN010000019.1"/>
</dbReference>
<evidence type="ECO:0000313" key="9">
    <source>
        <dbReference type="EMBL" id="SEU06182.1"/>
    </source>
</evidence>
<feature type="transmembrane region" description="Helical" evidence="8">
    <location>
        <begin position="152"/>
        <end position="175"/>
    </location>
</feature>
<gene>
    <name evidence="9" type="ORF">SAMN05216313_12758</name>
</gene>
<dbReference type="SUPFAM" id="SSF81345">
    <property type="entry name" value="ABC transporter involved in vitamin B12 uptake, BtuC"/>
    <property type="match status" value="1"/>
</dbReference>
<evidence type="ECO:0000256" key="1">
    <source>
        <dbReference type="ARBA" id="ARBA00004651"/>
    </source>
</evidence>
<feature type="transmembrane region" description="Helical" evidence="8">
    <location>
        <begin position="313"/>
        <end position="332"/>
    </location>
</feature>
<feature type="transmembrane region" description="Helical" evidence="8">
    <location>
        <begin position="244"/>
        <end position="272"/>
    </location>
</feature>
<evidence type="ECO:0000256" key="7">
    <source>
        <dbReference type="ARBA" id="ARBA00023136"/>
    </source>
</evidence>
<dbReference type="AlphaFoldDB" id="A0A1I0J8Z9"/>
<feature type="transmembrane region" description="Helical" evidence="8">
    <location>
        <begin position="65"/>
        <end position="82"/>
    </location>
</feature>
<dbReference type="PANTHER" id="PTHR30472:SF41">
    <property type="entry name" value="TRANSPORT SYSTEM PERMEASE PROTEIN"/>
    <property type="match status" value="1"/>
</dbReference>
<feature type="transmembrane region" description="Helical" evidence="8">
    <location>
        <begin position="126"/>
        <end position="145"/>
    </location>
</feature>
<feature type="transmembrane region" description="Helical" evidence="8">
    <location>
        <begin position="284"/>
        <end position="304"/>
    </location>
</feature>
<keyword evidence="6 8" id="KW-1133">Transmembrane helix</keyword>
<dbReference type="GO" id="GO:0022857">
    <property type="term" value="F:transmembrane transporter activity"/>
    <property type="evidence" value="ECO:0007669"/>
    <property type="project" value="InterPro"/>
</dbReference>
<feature type="transmembrane region" description="Helical" evidence="8">
    <location>
        <begin position="7"/>
        <end position="26"/>
    </location>
</feature>
<sequence>MTKRSCLRHGLSFAVLAALMCMLMIWNLNSGSVSLSVREIGRVLFRRAGEETAQRIVWDIRFPRILAAAILGGGLSVSGFLLQTFFANPIAGPFVLGISSGAKLVVSLVMIAFLSRGLPMGSGGMILAAFAGAMISMGFVLLISGKVKKMSMLVICGVMIGYICSAVTDFVVTFADDANIVNLHNWSMGSFSGMSWENIRVMAAVTFLSLVLVFLLAKPIGAYQMGEVYAQNMGVNILRFRVELILLSSLLSACVTAFAGPISFVGIAVPHLVKSLFGTAKPLLLIPGCFLGGAVFCLFCDLIARTVFAPTELGISSVTAVFGAPIVIYMMVRGRRNMQ</sequence>
<reference evidence="10" key="1">
    <citation type="submission" date="2016-10" db="EMBL/GenBank/DDBJ databases">
        <authorList>
            <person name="Varghese N."/>
            <person name="Submissions S."/>
        </authorList>
    </citation>
    <scope>NUCLEOTIDE SEQUENCE [LARGE SCALE GENOMIC DNA]</scope>
    <source>
        <strain evidence="10">NLAE-zl-G277</strain>
    </source>
</reference>
<accession>A0A1I0J8Z9</accession>
<dbReference type="EMBL" id="FOIM01000027">
    <property type="protein sequence ID" value="SEU06182.1"/>
    <property type="molecule type" value="Genomic_DNA"/>
</dbReference>
<dbReference type="CDD" id="cd06550">
    <property type="entry name" value="TM_ABC_iron-siderophores_like"/>
    <property type="match status" value="1"/>
</dbReference>
<dbReference type="GeneID" id="93280986"/>
<evidence type="ECO:0000256" key="5">
    <source>
        <dbReference type="ARBA" id="ARBA00022692"/>
    </source>
</evidence>
<evidence type="ECO:0000256" key="2">
    <source>
        <dbReference type="ARBA" id="ARBA00007935"/>
    </source>
</evidence>
<comment type="subcellular location">
    <subcellularLocation>
        <location evidence="1">Cell membrane</location>
        <topology evidence="1">Multi-pass membrane protein</topology>
    </subcellularLocation>
</comment>
<evidence type="ECO:0000313" key="10">
    <source>
        <dbReference type="Proteomes" id="UP000198508"/>
    </source>
</evidence>
<keyword evidence="3" id="KW-0813">Transport</keyword>
<dbReference type="GO" id="GO:0033214">
    <property type="term" value="P:siderophore-iron import into cell"/>
    <property type="evidence" value="ECO:0007669"/>
    <property type="project" value="TreeGrafter"/>
</dbReference>
<dbReference type="STRING" id="460384.SAMN05216313_12758"/>
<keyword evidence="10" id="KW-1185">Reference proteome</keyword>
<keyword evidence="5 8" id="KW-0812">Transmembrane</keyword>
<name>A0A1I0J8Z9_9FIRM</name>
<dbReference type="Proteomes" id="UP000198508">
    <property type="component" value="Unassembled WGS sequence"/>
</dbReference>
<feature type="transmembrane region" description="Helical" evidence="8">
    <location>
        <begin position="94"/>
        <end position="114"/>
    </location>
</feature>
<evidence type="ECO:0000256" key="8">
    <source>
        <dbReference type="SAM" id="Phobius"/>
    </source>
</evidence>
<feature type="transmembrane region" description="Helical" evidence="8">
    <location>
        <begin position="201"/>
        <end position="223"/>
    </location>
</feature>
<dbReference type="InterPro" id="IPR000522">
    <property type="entry name" value="ABC_transptr_permease_BtuC"/>
</dbReference>
<dbReference type="PANTHER" id="PTHR30472">
    <property type="entry name" value="FERRIC ENTEROBACTIN TRANSPORT SYSTEM PERMEASE PROTEIN"/>
    <property type="match status" value="1"/>
</dbReference>
<keyword evidence="7 8" id="KW-0472">Membrane</keyword>
<evidence type="ECO:0000256" key="4">
    <source>
        <dbReference type="ARBA" id="ARBA00022475"/>
    </source>
</evidence>
<comment type="similarity">
    <text evidence="2">Belongs to the binding-protein-dependent transport system permease family. FecCD subfamily.</text>
</comment>